<dbReference type="GO" id="GO:0016020">
    <property type="term" value="C:membrane"/>
    <property type="evidence" value="ECO:0007669"/>
    <property type="project" value="GOC"/>
</dbReference>
<name>A0A117LBS1_9THEO</name>
<organism evidence="5 6">
    <name type="scientific">Thermacetogenium phaeum</name>
    <dbReference type="NCBI Taxonomy" id="85874"/>
    <lineage>
        <taxon>Bacteria</taxon>
        <taxon>Bacillati</taxon>
        <taxon>Bacillota</taxon>
        <taxon>Clostridia</taxon>
        <taxon>Thermoanaerobacterales</taxon>
        <taxon>Thermoanaerobacteraceae</taxon>
        <taxon>Thermacetogenium</taxon>
    </lineage>
</organism>
<dbReference type="EMBL" id="LGFO01000011">
    <property type="protein sequence ID" value="KUK37101.1"/>
    <property type="molecule type" value="Genomic_DNA"/>
</dbReference>
<dbReference type="GO" id="GO:0046872">
    <property type="term" value="F:metal ion binding"/>
    <property type="evidence" value="ECO:0007669"/>
    <property type="project" value="UniProtKB-KW"/>
</dbReference>
<comment type="caution">
    <text evidence="5">The sequence shown here is derived from an EMBL/GenBank/DDBJ whole genome shotgun (WGS) entry which is preliminary data.</text>
</comment>
<keyword evidence="3" id="KW-0472">Membrane</keyword>
<evidence type="ECO:0000313" key="5">
    <source>
        <dbReference type="EMBL" id="KUK37101.1"/>
    </source>
</evidence>
<keyword evidence="3" id="KW-0812">Transmembrane</keyword>
<gene>
    <name evidence="5" type="ORF">XD66_0194</name>
</gene>
<protein>
    <submittedName>
        <fullName evidence="5">Metallophosphoesterase</fullName>
    </submittedName>
</protein>
<feature type="transmembrane region" description="Helical" evidence="3">
    <location>
        <begin position="12"/>
        <end position="31"/>
    </location>
</feature>
<dbReference type="Proteomes" id="UP000053326">
    <property type="component" value="Unassembled WGS sequence"/>
</dbReference>
<dbReference type="GO" id="GO:0009245">
    <property type="term" value="P:lipid A biosynthetic process"/>
    <property type="evidence" value="ECO:0007669"/>
    <property type="project" value="TreeGrafter"/>
</dbReference>
<dbReference type="AlphaFoldDB" id="A0A117LBS1"/>
<dbReference type="Gene3D" id="3.60.21.10">
    <property type="match status" value="1"/>
</dbReference>
<evidence type="ECO:0000256" key="3">
    <source>
        <dbReference type="SAM" id="Phobius"/>
    </source>
</evidence>
<feature type="domain" description="Calcineurin-like phosphoesterase" evidence="4">
    <location>
        <begin position="55"/>
        <end position="240"/>
    </location>
</feature>
<proteinExistence type="predicted"/>
<dbReference type="InterPro" id="IPR029052">
    <property type="entry name" value="Metallo-depent_PP-like"/>
</dbReference>
<keyword evidence="1" id="KW-0479">Metal-binding</keyword>
<reference evidence="6" key="1">
    <citation type="journal article" date="2015" name="MBio">
        <title>Genome-Resolved Metagenomic Analysis Reveals Roles for Candidate Phyla and Other Microbial Community Members in Biogeochemical Transformations in Oil Reservoirs.</title>
        <authorList>
            <person name="Hu P."/>
            <person name="Tom L."/>
            <person name="Singh A."/>
            <person name="Thomas B.C."/>
            <person name="Baker B.J."/>
            <person name="Piceno Y.M."/>
            <person name="Andersen G.L."/>
            <person name="Banfield J.F."/>
        </authorList>
    </citation>
    <scope>NUCLEOTIDE SEQUENCE [LARGE SCALE GENOMIC DNA]</scope>
</reference>
<dbReference type="Pfam" id="PF00149">
    <property type="entry name" value="Metallophos"/>
    <property type="match status" value="1"/>
</dbReference>
<dbReference type="GO" id="GO:0008758">
    <property type="term" value="F:UDP-2,3-diacylglucosamine hydrolase activity"/>
    <property type="evidence" value="ECO:0007669"/>
    <property type="project" value="TreeGrafter"/>
</dbReference>
<evidence type="ECO:0000259" key="4">
    <source>
        <dbReference type="Pfam" id="PF00149"/>
    </source>
</evidence>
<dbReference type="PANTHER" id="PTHR31302">
    <property type="entry name" value="TRANSMEMBRANE PROTEIN WITH METALLOPHOSPHOESTERASE DOMAIN-RELATED"/>
    <property type="match status" value="1"/>
</dbReference>
<accession>A0A117LBS1</accession>
<keyword evidence="3" id="KW-1133">Transmembrane helix</keyword>
<evidence type="ECO:0000256" key="1">
    <source>
        <dbReference type="ARBA" id="ARBA00022723"/>
    </source>
</evidence>
<keyword evidence="2" id="KW-0378">Hydrolase</keyword>
<dbReference type="SUPFAM" id="SSF56300">
    <property type="entry name" value="Metallo-dependent phosphatases"/>
    <property type="match status" value="1"/>
</dbReference>
<evidence type="ECO:0000256" key="2">
    <source>
        <dbReference type="ARBA" id="ARBA00022801"/>
    </source>
</evidence>
<dbReference type="InterPro" id="IPR004843">
    <property type="entry name" value="Calcineurin-like_PHP"/>
</dbReference>
<dbReference type="PANTHER" id="PTHR31302:SF31">
    <property type="entry name" value="PHOSPHODIESTERASE YAEI"/>
    <property type="match status" value="1"/>
</dbReference>
<dbReference type="InterPro" id="IPR051158">
    <property type="entry name" value="Metallophosphoesterase_sf"/>
</dbReference>
<sequence length="301" mass="33470">MGPSLRKRKNKPGRLLVSGVIILVITLLCFIDNELIRVSRYDVEINGLPRSFAGFKILHLSDLHGKEFGSGNRRLLKIIERENPDIIVATGDMINSIGDDGSSFLNLLKGINGRYPVYFSLGNHEQAVRVRDQRQDTGVFREFVKQIQEVGGIVLDNERAEIKKEDGSLHLYGFTSMLHRYRGSGTAYRNGSDLRADSLIAELGRPSGEGINLLLAHDPKYFAEYARWGADIVLAGHVHGGIVRLPFLGGIFSPDRTLFPEYQAGIYKRGDAVMLVSRGLGSSVIPLRLFNRPEVVVITLK</sequence>
<evidence type="ECO:0000313" key="6">
    <source>
        <dbReference type="Proteomes" id="UP000053326"/>
    </source>
</evidence>